<comment type="caution">
    <text evidence="1">The sequence shown here is derived from an EMBL/GenBank/DDBJ whole genome shotgun (WGS) entry which is preliminary data.</text>
</comment>
<dbReference type="EMBL" id="JBBWRZ010000009">
    <property type="protein sequence ID" value="KAK8228950.1"/>
    <property type="molecule type" value="Genomic_DNA"/>
</dbReference>
<accession>A0ABR1YFY4</accession>
<protein>
    <submittedName>
        <fullName evidence="1">Uncharacterized protein</fullName>
    </submittedName>
</protein>
<organism evidence="1 2">
    <name type="scientific">Phyllosticta capitalensis</name>
    <dbReference type="NCBI Taxonomy" id="121624"/>
    <lineage>
        <taxon>Eukaryota</taxon>
        <taxon>Fungi</taxon>
        <taxon>Dikarya</taxon>
        <taxon>Ascomycota</taxon>
        <taxon>Pezizomycotina</taxon>
        <taxon>Dothideomycetes</taxon>
        <taxon>Dothideomycetes incertae sedis</taxon>
        <taxon>Botryosphaeriales</taxon>
        <taxon>Phyllostictaceae</taxon>
        <taxon>Phyllosticta</taxon>
    </lineage>
</organism>
<name>A0ABR1YFY4_9PEZI</name>
<reference evidence="1 2" key="1">
    <citation type="submission" date="2024-04" db="EMBL/GenBank/DDBJ databases">
        <title>Phyllosticta paracitricarpa is synonymous to the EU quarantine fungus P. citricarpa based on phylogenomic analyses.</title>
        <authorList>
            <consortium name="Lawrence Berkeley National Laboratory"/>
            <person name="Van Ingen-Buijs V.A."/>
            <person name="Van Westerhoven A.C."/>
            <person name="Haridas S."/>
            <person name="Skiadas P."/>
            <person name="Martin F."/>
            <person name="Groenewald J.Z."/>
            <person name="Crous P.W."/>
            <person name="Seidl M.F."/>
        </authorList>
    </citation>
    <scope>NUCLEOTIDE SEQUENCE [LARGE SCALE GENOMIC DNA]</scope>
    <source>
        <strain evidence="1 2">CBS 123374</strain>
    </source>
</reference>
<proteinExistence type="predicted"/>
<gene>
    <name evidence="1" type="ORF">HDK90DRAFT_342291</name>
</gene>
<evidence type="ECO:0000313" key="1">
    <source>
        <dbReference type="EMBL" id="KAK8228950.1"/>
    </source>
</evidence>
<sequence length="252" mass="26927">MGCALHGRWTVGLQSSAWVWTSSGWESSATAPAARGTTLIGWALCTPAPAHGDQLQRHGSCPPIAWLHDEATVILLQSRSLSQARRLLPAMIAPFAAWATGDRDALFRPLSACKMLSRAACILPIAVLRDDHGNTVAGVYSHAILSILRLPLRRLLAKVAQRPWALKKGISSPVRIEMDSAKTSSCCPCSSCHLVVCASRTANVACVFQLSNRLDTGRVVSKSLQQARGCCLSWQLAGSGHFPSRLIPTAAG</sequence>
<dbReference type="Proteomes" id="UP001492380">
    <property type="component" value="Unassembled WGS sequence"/>
</dbReference>
<keyword evidence="2" id="KW-1185">Reference proteome</keyword>
<evidence type="ECO:0000313" key="2">
    <source>
        <dbReference type="Proteomes" id="UP001492380"/>
    </source>
</evidence>